<keyword evidence="2" id="KW-0328">Glycosyltransferase</keyword>
<dbReference type="InterPro" id="IPR001296">
    <property type="entry name" value="Glyco_trans_1"/>
</dbReference>
<dbReference type="GO" id="GO:0016757">
    <property type="term" value="F:glycosyltransferase activity"/>
    <property type="evidence" value="ECO:0007669"/>
    <property type="project" value="UniProtKB-KW"/>
</dbReference>
<dbReference type="EC" id="2.4.-.-" evidence="2"/>
<dbReference type="Proteomes" id="UP001595555">
    <property type="component" value="Unassembled WGS sequence"/>
</dbReference>
<evidence type="ECO:0000313" key="3">
    <source>
        <dbReference type="Proteomes" id="UP001595555"/>
    </source>
</evidence>
<reference evidence="3" key="1">
    <citation type="journal article" date="2019" name="Int. J. Syst. Evol. Microbiol.">
        <title>The Global Catalogue of Microorganisms (GCM) 10K type strain sequencing project: providing services to taxonomists for standard genome sequencing and annotation.</title>
        <authorList>
            <consortium name="The Broad Institute Genomics Platform"/>
            <consortium name="The Broad Institute Genome Sequencing Center for Infectious Disease"/>
            <person name="Wu L."/>
            <person name="Ma J."/>
        </authorList>
    </citation>
    <scope>NUCLEOTIDE SEQUENCE [LARGE SCALE GENOMIC DNA]</scope>
    <source>
        <strain evidence="3">KCTC 52237</strain>
    </source>
</reference>
<dbReference type="SUPFAM" id="SSF53756">
    <property type="entry name" value="UDP-Glycosyltransferase/glycogen phosphorylase"/>
    <property type="match status" value="1"/>
</dbReference>
<dbReference type="EMBL" id="JBHRTF010000004">
    <property type="protein sequence ID" value="MFC3116385.1"/>
    <property type="molecule type" value="Genomic_DNA"/>
</dbReference>
<accession>A0ABV7FFH3</accession>
<keyword evidence="2" id="KW-0808">Transferase</keyword>
<evidence type="ECO:0000259" key="1">
    <source>
        <dbReference type="Pfam" id="PF00534"/>
    </source>
</evidence>
<dbReference type="CDD" id="cd03801">
    <property type="entry name" value="GT4_PimA-like"/>
    <property type="match status" value="1"/>
</dbReference>
<dbReference type="Gene3D" id="3.40.50.2000">
    <property type="entry name" value="Glycogen Phosphorylase B"/>
    <property type="match status" value="1"/>
</dbReference>
<protein>
    <submittedName>
        <fullName evidence="2">Glycosyltransferase family 4 protein</fullName>
        <ecNumber evidence="2">2.4.-.-</ecNumber>
    </submittedName>
</protein>
<dbReference type="Pfam" id="PF00534">
    <property type="entry name" value="Glycos_transf_1"/>
    <property type="match status" value="1"/>
</dbReference>
<name>A0ABV7FFH3_9GAMM</name>
<proteinExistence type="predicted"/>
<dbReference type="PANTHER" id="PTHR46656">
    <property type="entry name" value="PUTATIVE-RELATED"/>
    <property type="match status" value="1"/>
</dbReference>
<comment type="caution">
    <text evidence="2">The sequence shown here is derived from an EMBL/GenBank/DDBJ whole genome shotgun (WGS) entry which is preliminary data.</text>
</comment>
<organism evidence="2 3">
    <name type="scientific">Cellvibrio fontiphilus</name>
    <dbReference type="NCBI Taxonomy" id="1815559"/>
    <lineage>
        <taxon>Bacteria</taxon>
        <taxon>Pseudomonadati</taxon>
        <taxon>Pseudomonadota</taxon>
        <taxon>Gammaproteobacteria</taxon>
        <taxon>Cellvibrionales</taxon>
        <taxon>Cellvibrionaceae</taxon>
        <taxon>Cellvibrio</taxon>
    </lineage>
</organism>
<evidence type="ECO:0000313" key="2">
    <source>
        <dbReference type="EMBL" id="MFC3116385.1"/>
    </source>
</evidence>
<dbReference type="PANTHER" id="PTHR46656:SF3">
    <property type="entry name" value="PUTATIVE-RELATED"/>
    <property type="match status" value="1"/>
</dbReference>
<gene>
    <name evidence="2" type="ORF">ACFODX_12505</name>
</gene>
<sequence length="405" mass="45252">MKNLARHIYRQLRAQLLQRMIPRSQAVLPASREDLHIEVIGFFHSISGIGESARLCAQQLAEDGYKVTCTSVEKYFRKPQEMPWNLVHSNNNNAPPAHFNCRIFHLNPPMLPPVILQMGLENFKQTYNIGYWAWELETIPDEWINALRYMNAIITPSAFTTCVIQRYTNAPVLTATHPVAPGEAAADMRERLQIPPDSFLVSSIFSFGSAMERKNPQGLVSAFTAALADKPNAYLVLKANAGSNSPEKQALLKIIAGQKNIVLVDQSWSRAEVLGLIQTSDLYASLHRSEGFGLTLAEAMLLGTPVMATAWSGNMDFCTDTNSFLIPFKPVKVVSGHPEFRELHNAVWADADLDYAAKMLGDAYKHRPLLASKSACCARDMQTCINSHKYEHALQQLLEIQQSRL</sequence>
<keyword evidence="3" id="KW-1185">Reference proteome</keyword>
<feature type="domain" description="Glycosyl transferase family 1" evidence="1">
    <location>
        <begin position="204"/>
        <end position="327"/>
    </location>
</feature>
<dbReference type="RefSeq" id="WP_378119578.1">
    <property type="nucleotide sequence ID" value="NZ_JBHRTF010000004.1"/>
</dbReference>